<dbReference type="EMBL" id="MN739922">
    <property type="protein sequence ID" value="QHT77853.1"/>
    <property type="molecule type" value="Genomic_DNA"/>
</dbReference>
<name>A0A6C0HCX1_9ZZZZ</name>
<evidence type="ECO:0000259" key="1">
    <source>
        <dbReference type="PROSITE" id="PS50157"/>
    </source>
</evidence>
<accession>A0A6C0HCX1</accession>
<dbReference type="AlphaFoldDB" id="A0A6C0HCX1"/>
<proteinExistence type="predicted"/>
<feature type="domain" description="C2H2-type" evidence="1">
    <location>
        <begin position="45"/>
        <end position="74"/>
    </location>
</feature>
<sequence>MPKKCRFFCCEFCDFKCSKMSNWTAHLSTEKHKWITKDNKKMPKNRCEKCGNNYKYPSGLSKHRKKCLHMDENDGLPSESEETRALENKLVPAINQDMVMELIKQNNEFKSMMMEMMKTTTVVNNTINNSFNLNVFLNEKCKDAVNIMDFVNNLQIDFADLENVGHKGYIEGITHIILKHMKEMDVEKRPMHCTDLKREIMYIKDQNTWDKDNDDKTKLRNFIGKVANKNLQKLPEWRDNNPDSKDPENKQYDLCLDIYRNSLGGYGDAEQQKFDEKIIKNIAKHVFVDKTADKL</sequence>
<dbReference type="PROSITE" id="PS00028">
    <property type="entry name" value="ZINC_FINGER_C2H2_1"/>
    <property type="match status" value="1"/>
</dbReference>
<dbReference type="PROSITE" id="PS50157">
    <property type="entry name" value="ZINC_FINGER_C2H2_2"/>
    <property type="match status" value="1"/>
</dbReference>
<reference evidence="2" key="1">
    <citation type="journal article" date="2020" name="Nature">
        <title>Giant virus diversity and host interactions through global metagenomics.</title>
        <authorList>
            <person name="Schulz F."/>
            <person name="Roux S."/>
            <person name="Paez-Espino D."/>
            <person name="Jungbluth S."/>
            <person name="Walsh D.A."/>
            <person name="Denef V.J."/>
            <person name="McMahon K.D."/>
            <person name="Konstantinidis K.T."/>
            <person name="Eloe-Fadrosh E.A."/>
            <person name="Kyrpides N.C."/>
            <person name="Woyke T."/>
        </authorList>
    </citation>
    <scope>NUCLEOTIDE SEQUENCE</scope>
    <source>
        <strain evidence="2">GVMAG-M-3300023179-90</strain>
    </source>
</reference>
<dbReference type="InterPro" id="IPR013087">
    <property type="entry name" value="Znf_C2H2_type"/>
</dbReference>
<evidence type="ECO:0000313" key="2">
    <source>
        <dbReference type="EMBL" id="QHT77853.1"/>
    </source>
</evidence>
<organism evidence="2">
    <name type="scientific">viral metagenome</name>
    <dbReference type="NCBI Taxonomy" id="1070528"/>
    <lineage>
        <taxon>unclassified sequences</taxon>
        <taxon>metagenomes</taxon>
        <taxon>organismal metagenomes</taxon>
    </lineage>
</organism>
<protein>
    <recommendedName>
        <fullName evidence="1">C2H2-type domain-containing protein</fullName>
    </recommendedName>
</protein>